<comment type="caution">
    <text evidence="2">The sequence shown here is derived from an EMBL/GenBank/DDBJ whole genome shotgun (WGS) entry which is preliminary data.</text>
</comment>
<reference evidence="2" key="1">
    <citation type="journal article" date="2014" name="Front. Microbiol.">
        <title>High frequency of phylogenetically diverse reductive dehalogenase-homologous genes in deep subseafloor sedimentary metagenomes.</title>
        <authorList>
            <person name="Kawai M."/>
            <person name="Futagami T."/>
            <person name="Toyoda A."/>
            <person name="Takaki Y."/>
            <person name="Nishi S."/>
            <person name="Hori S."/>
            <person name="Arai W."/>
            <person name="Tsubouchi T."/>
            <person name="Morono Y."/>
            <person name="Uchiyama I."/>
            <person name="Ito T."/>
            <person name="Fujiyama A."/>
            <person name="Inagaki F."/>
            <person name="Takami H."/>
        </authorList>
    </citation>
    <scope>NUCLEOTIDE SEQUENCE</scope>
    <source>
        <strain evidence="2">Expedition CK06-06</strain>
    </source>
</reference>
<dbReference type="PANTHER" id="PTHR40101">
    <property type="entry name" value="CONSERVED PROTEIN"/>
    <property type="match status" value="1"/>
</dbReference>
<gene>
    <name evidence="2" type="ORF">S01H1_00526</name>
</gene>
<evidence type="ECO:0000259" key="1">
    <source>
        <dbReference type="Pfam" id="PF09918"/>
    </source>
</evidence>
<dbReference type="EMBL" id="BARS01000189">
    <property type="protein sequence ID" value="GAF73359.1"/>
    <property type="molecule type" value="Genomic_DNA"/>
</dbReference>
<organism evidence="2">
    <name type="scientific">marine sediment metagenome</name>
    <dbReference type="NCBI Taxonomy" id="412755"/>
    <lineage>
        <taxon>unclassified sequences</taxon>
        <taxon>metagenomes</taxon>
        <taxon>ecological metagenomes</taxon>
    </lineage>
</organism>
<protein>
    <recommendedName>
        <fullName evidence="1">DUF2148 domain-containing protein</fullName>
    </recommendedName>
</protein>
<proteinExistence type="predicted"/>
<dbReference type="AlphaFoldDB" id="X0RX13"/>
<dbReference type="PANTHER" id="PTHR40101:SF1">
    <property type="entry name" value="4FE-4S DOMAIN-CONTAINING PROTEIN"/>
    <property type="match status" value="1"/>
</dbReference>
<name>X0RX13_9ZZZZ</name>
<accession>X0RX13</accession>
<evidence type="ECO:0000313" key="2">
    <source>
        <dbReference type="EMBL" id="GAF73359.1"/>
    </source>
</evidence>
<feature type="domain" description="DUF2148" evidence="1">
    <location>
        <begin position="115"/>
        <end position="181"/>
    </location>
</feature>
<dbReference type="Pfam" id="PF09918">
    <property type="entry name" value="DUF2148"/>
    <property type="match status" value="1"/>
</dbReference>
<dbReference type="InterPro" id="IPR019224">
    <property type="entry name" value="DUF2148"/>
</dbReference>
<sequence length="181" mass="19499">MSNQNLSEFDIQEAIKDIANLMGVAARTAPKSAGKDFVVVKVIYGEDVVRLAKEMVSYGEEMSKRNFDRDGDNVKNSLAVLLIGLKDAQSLGMNCGACGYDQCSDRTSHKGSEFDGPQCAFRVLDMGIAIGSAVKTAGIMNVDNRIMYRAGAVAKKIGLIDADFVMGIPLSVTGKSIFFDR</sequence>